<dbReference type="PANTHER" id="PTHR48022:SF7">
    <property type="entry name" value="MAJOR FACILITATOR SUPERFAMILY (MFS) PROFILE DOMAIN-CONTAINING PROTEIN-RELATED"/>
    <property type="match status" value="1"/>
</dbReference>
<evidence type="ECO:0000256" key="3">
    <source>
        <dbReference type="ARBA" id="ARBA00022448"/>
    </source>
</evidence>
<dbReference type="AlphaFoldDB" id="A0A1V6SXX2"/>
<dbReference type="Gene3D" id="1.20.1250.20">
    <property type="entry name" value="MFS general substrate transporter like domains"/>
    <property type="match status" value="1"/>
</dbReference>
<keyword evidence="6 9" id="KW-0472">Membrane</keyword>
<dbReference type="Pfam" id="PF00083">
    <property type="entry name" value="Sugar_tr"/>
    <property type="match status" value="1"/>
</dbReference>
<dbReference type="InterPro" id="IPR003663">
    <property type="entry name" value="Sugar/inositol_transpt"/>
</dbReference>
<dbReference type="InterPro" id="IPR005829">
    <property type="entry name" value="Sugar_transporter_CS"/>
</dbReference>
<dbReference type="CDD" id="cd17356">
    <property type="entry name" value="MFS_HXT"/>
    <property type="match status" value="1"/>
</dbReference>
<evidence type="ECO:0000256" key="1">
    <source>
        <dbReference type="ARBA" id="ARBA00004141"/>
    </source>
</evidence>
<feature type="transmembrane region" description="Helical" evidence="9">
    <location>
        <begin position="451"/>
        <end position="469"/>
    </location>
</feature>
<gene>
    <name evidence="11" type="ORF">PENSTE_c017G07747</name>
</gene>
<evidence type="ECO:0000256" key="6">
    <source>
        <dbReference type="ARBA" id="ARBA00023136"/>
    </source>
</evidence>
<feature type="transmembrane region" description="Helical" evidence="9">
    <location>
        <begin position="384"/>
        <end position="408"/>
    </location>
</feature>
<organism evidence="11 12">
    <name type="scientific">Penicillium steckii</name>
    <dbReference type="NCBI Taxonomy" id="303698"/>
    <lineage>
        <taxon>Eukaryota</taxon>
        <taxon>Fungi</taxon>
        <taxon>Dikarya</taxon>
        <taxon>Ascomycota</taxon>
        <taxon>Pezizomycotina</taxon>
        <taxon>Eurotiomycetes</taxon>
        <taxon>Eurotiomycetidae</taxon>
        <taxon>Eurotiales</taxon>
        <taxon>Aspergillaceae</taxon>
        <taxon>Penicillium</taxon>
    </lineage>
</organism>
<keyword evidence="3 7" id="KW-0813">Transport</keyword>
<keyword evidence="5 9" id="KW-1133">Transmembrane helix</keyword>
<dbReference type="InterPro" id="IPR050360">
    <property type="entry name" value="MFS_Sugar_Transporters"/>
</dbReference>
<dbReference type="NCBIfam" id="TIGR00879">
    <property type="entry name" value="SP"/>
    <property type="match status" value="1"/>
</dbReference>
<dbReference type="OrthoDB" id="4142200at2759"/>
<dbReference type="InterPro" id="IPR036259">
    <property type="entry name" value="MFS_trans_sf"/>
</dbReference>
<evidence type="ECO:0000256" key="7">
    <source>
        <dbReference type="RuleBase" id="RU003346"/>
    </source>
</evidence>
<evidence type="ECO:0000256" key="2">
    <source>
        <dbReference type="ARBA" id="ARBA00010992"/>
    </source>
</evidence>
<feature type="domain" description="Major facilitator superfamily (MFS) profile" evidence="10">
    <location>
        <begin position="8"/>
        <end position="473"/>
    </location>
</feature>
<comment type="similarity">
    <text evidence="2 7">Belongs to the major facilitator superfamily. Sugar transporter (TC 2.A.1.1) family.</text>
</comment>
<dbReference type="GO" id="GO:0016020">
    <property type="term" value="C:membrane"/>
    <property type="evidence" value="ECO:0007669"/>
    <property type="project" value="UniProtKB-SubCell"/>
</dbReference>
<feature type="transmembrane region" description="Helical" evidence="9">
    <location>
        <begin position="336"/>
        <end position="358"/>
    </location>
</feature>
<evidence type="ECO:0000256" key="9">
    <source>
        <dbReference type="SAM" id="Phobius"/>
    </source>
</evidence>
<dbReference type="Proteomes" id="UP000191285">
    <property type="component" value="Unassembled WGS sequence"/>
</dbReference>
<feature type="transmembrane region" description="Helical" evidence="9">
    <location>
        <begin position="270"/>
        <end position="292"/>
    </location>
</feature>
<dbReference type="FunFam" id="1.20.1250.20:FF:000026">
    <property type="entry name" value="MFS quinate transporter QutD"/>
    <property type="match status" value="1"/>
</dbReference>
<reference evidence="12" key="1">
    <citation type="journal article" date="2017" name="Nat. Microbiol.">
        <title>Global analysis of biosynthetic gene clusters reveals vast potential of secondary metabolite production in Penicillium species.</title>
        <authorList>
            <person name="Nielsen J.C."/>
            <person name="Grijseels S."/>
            <person name="Prigent S."/>
            <person name="Ji B."/>
            <person name="Dainat J."/>
            <person name="Nielsen K.F."/>
            <person name="Frisvad J.C."/>
            <person name="Workman M."/>
            <person name="Nielsen J."/>
        </authorList>
    </citation>
    <scope>NUCLEOTIDE SEQUENCE [LARGE SCALE GENOMIC DNA]</scope>
    <source>
        <strain evidence="12">IBT 24891</strain>
    </source>
</reference>
<comment type="subcellular location">
    <subcellularLocation>
        <location evidence="1">Membrane</location>
        <topology evidence="1">Multi-pass membrane protein</topology>
    </subcellularLocation>
</comment>
<dbReference type="InterPro" id="IPR005828">
    <property type="entry name" value="MFS_sugar_transport-like"/>
</dbReference>
<dbReference type="EMBL" id="MLKD01000017">
    <property type="protein sequence ID" value="OQE18579.1"/>
    <property type="molecule type" value="Genomic_DNA"/>
</dbReference>
<dbReference type="PANTHER" id="PTHR48022">
    <property type="entry name" value="PLASTIDIC GLUCOSE TRANSPORTER 4"/>
    <property type="match status" value="1"/>
</dbReference>
<sequence length="523" mass="57721">MITNIYIITAISVIGGTLFGFDLSSMSAIIGTNQYKCYFNQGPHGYPFSDSPDCSGPHSLIQGGITASMPGGSFIGALVSGILTDAFGRKSSIQIGSVIWIIGSIISCAAQNFPMLIVGRFINGLCVGICSAQVPVYVAELAPAHKRGLVVGAQQWAITWGILIMFYISYGCSFLEGTASFRVPWALQMIPAIFLFFGIFWMPESPRWLAKQDRWDDCQEILALIHANNNPDDDLVRLELQQLREACEMDRIQSNVSFTELIKPPMLWRFHIGVFVQIWSQLTGINVIMYYITFVFGMAGLSGNNNLVASSINYVINVVVTIPALLYLDKVGRRPILLMGSISLTIWWFLCAGLMGGYGSLAPPGGLNHIAEESWSITGKPAKVVIACSYLVVASFAPSWGPVSWVYPPELFPLRLRGKAVALSTASNWMFNFALSYFTPPAFVNIKWKTYLVFGAFSFAMALHVFFCFPETAGKTLEEVEGLLKENRAPWRAAAREQDLEDRAMGSPQNEEKREDMVHVESA</sequence>
<evidence type="ECO:0000313" key="11">
    <source>
        <dbReference type="EMBL" id="OQE18579.1"/>
    </source>
</evidence>
<keyword evidence="4 9" id="KW-0812">Transmembrane</keyword>
<dbReference type="PROSITE" id="PS00217">
    <property type="entry name" value="SUGAR_TRANSPORT_2"/>
    <property type="match status" value="1"/>
</dbReference>
<dbReference type="PROSITE" id="PS50850">
    <property type="entry name" value="MFS"/>
    <property type="match status" value="1"/>
</dbReference>
<feature type="transmembrane region" description="Helical" evidence="9">
    <location>
        <begin position="60"/>
        <end position="83"/>
    </location>
</feature>
<dbReference type="InterPro" id="IPR020846">
    <property type="entry name" value="MFS_dom"/>
</dbReference>
<dbReference type="PROSITE" id="PS00216">
    <property type="entry name" value="SUGAR_TRANSPORT_1"/>
    <property type="match status" value="1"/>
</dbReference>
<evidence type="ECO:0000313" key="12">
    <source>
        <dbReference type="Proteomes" id="UP000191285"/>
    </source>
</evidence>
<feature type="region of interest" description="Disordered" evidence="8">
    <location>
        <begin position="495"/>
        <end position="523"/>
    </location>
</feature>
<protein>
    <recommendedName>
        <fullName evidence="10">Major facilitator superfamily (MFS) profile domain-containing protein</fullName>
    </recommendedName>
</protein>
<evidence type="ECO:0000256" key="8">
    <source>
        <dbReference type="SAM" id="MobiDB-lite"/>
    </source>
</evidence>
<feature type="transmembrane region" description="Helical" evidence="9">
    <location>
        <begin position="420"/>
        <end position="439"/>
    </location>
</feature>
<comment type="caution">
    <text evidence="11">The sequence shown here is derived from an EMBL/GenBank/DDBJ whole genome shotgun (WGS) entry which is preliminary data.</text>
</comment>
<proteinExistence type="inferred from homology"/>
<feature type="transmembrane region" description="Helical" evidence="9">
    <location>
        <begin position="95"/>
        <end position="115"/>
    </location>
</feature>
<evidence type="ECO:0000259" key="10">
    <source>
        <dbReference type="PROSITE" id="PS50850"/>
    </source>
</evidence>
<evidence type="ECO:0000256" key="5">
    <source>
        <dbReference type="ARBA" id="ARBA00022989"/>
    </source>
</evidence>
<feature type="transmembrane region" description="Helical" evidence="9">
    <location>
        <begin position="7"/>
        <end position="30"/>
    </location>
</feature>
<keyword evidence="12" id="KW-1185">Reference proteome</keyword>
<accession>A0A1V6SXX2</accession>
<evidence type="ECO:0000256" key="4">
    <source>
        <dbReference type="ARBA" id="ARBA00022692"/>
    </source>
</evidence>
<feature type="transmembrane region" description="Helical" evidence="9">
    <location>
        <begin position="182"/>
        <end position="202"/>
    </location>
</feature>
<feature type="transmembrane region" description="Helical" evidence="9">
    <location>
        <begin position="149"/>
        <end position="170"/>
    </location>
</feature>
<feature type="transmembrane region" description="Helical" evidence="9">
    <location>
        <begin position="312"/>
        <end position="329"/>
    </location>
</feature>
<dbReference type="GO" id="GO:0005351">
    <property type="term" value="F:carbohydrate:proton symporter activity"/>
    <property type="evidence" value="ECO:0007669"/>
    <property type="project" value="TreeGrafter"/>
</dbReference>
<name>A0A1V6SXX2_9EURO</name>
<dbReference type="SUPFAM" id="SSF103473">
    <property type="entry name" value="MFS general substrate transporter"/>
    <property type="match status" value="1"/>
</dbReference>
<dbReference type="PRINTS" id="PR00171">
    <property type="entry name" value="SUGRTRNSPORT"/>
</dbReference>